<dbReference type="EMBL" id="CAJPWZ010000358">
    <property type="protein sequence ID" value="CAG2191225.1"/>
    <property type="molecule type" value="Genomic_DNA"/>
</dbReference>
<dbReference type="AlphaFoldDB" id="A0A8S3Q7I6"/>
<proteinExistence type="predicted"/>
<dbReference type="Proteomes" id="UP000683360">
    <property type="component" value="Unassembled WGS sequence"/>
</dbReference>
<protein>
    <submittedName>
        <fullName evidence="1">Uncharacterized protein</fullName>
    </submittedName>
</protein>
<keyword evidence="2" id="KW-1185">Reference proteome</keyword>
<name>A0A8S3Q7I6_MYTED</name>
<evidence type="ECO:0000313" key="1">
    <source>
        <dbReference type="EMBL" id="CAG2191225.1"/>
    </source>
</evidence>
<gene>
    <name evidence="1" type="ORF">MEDL_6505</name>
</gene>
<evidence type="ECO:0000313" key="2">
    <source>
        <dbReference type="Proteomes" id="UP000683360"/>
    </source>
</evidence>
<sequence>MLCRGHETNKTGNSLQTVIAMLCRGHEIMKTGNSLQTVITTLCRGHETNENWELFANKDMKLMKLNSLQAVITMLCGDAKLMRLGTLLQTVIAVHFVEDMKLMKLGTLCKQSLTILLEDMKQCFAVIRYFAREDMETNETELFANSLSNALPEDMRLMKTGTLCKQSLSNALPRGHETNENWELFANRHETNETGNSCNSHNNARGHVMKTGNSLANSSMLVGGHDTNENWELFANSHSNAFVDDMKLTENWELFANSHSNAL</sequence>
<accession>A0A8S3Q7I6</accession>
<organism evidence="1 2">
    <name type="scientific">Mytilus edulis</name>
    <name type="common">Blue mussel</name>
    <dbReference type="NCBI Taxonomy" id="6550"/>
    <lineage>
        <taxon>Eukaryota</taxon>
        <taxon>Metazoa</taxon>
        <taxon>Spiralia</taxon>
        <taxon>Lophotrochozoa</taxon>
        <taxon>Mollusca</taxon>
        <taxon>Bivalvia</taxon>
        <taxon>Autobranchia</taxon>
        <taxon>Pteriomorphia</taxon>
        <taxon>Mytilida</taxon>
        <taxon>Mytiloidea</taxon>
        <taxon>Mytilidae</taxon>
        <taxon>Mytilinae</taxon>
        <taxon>Mytilus</taxon>
    </lineage>
</organism>
<reference evidence="1" key="1">
    <citation type="submission" date="2021-03" db="EMBL/GenBank/DDBJ databases">
        <authorList>
            <person name="Bekaert M."/>
        </authorList>
    </citation>
    <scope>NUCLEOTIDE SEQUENCE</scope>
</reference>
<comment type="caution">
    <text evidence="1">The sequence shown here is derived from an EMBL/GenBank/DDBJ whole genome shotgun (WGS) entry which is preliminary data.</text>
</comment>